<evidence type="ECO:0000256" key="1">
    <source>
        <dbReference type="ARBA" id="ARBA00004117"/>
    </source>
</evidence>
<dbReference type="InterPro" id="IPR001444">
    <property type="entry name" value="Flag_bb_rod_N"/>
</dbReference>
<comment type="similarity">
    <text evidence="2 6">Belongs to the flagella basal body rod proteins family.</text>
</comment>
<comment type="subunit">
    <text evidence="6">The basal body constitutes a major portion of the flagellar organelle and consists of a number of rings mounted on a central rod.</text>
</comment>
<keyword evidence="4 6" id="KW-0975">Bacterial flagellum</keyword>
<feature type="domain" description="Flagellar basal body rod protein N-terminal" evidence="7">
    <location>
        <begin position="11"/>
        <end position="39"/>
    </location>
</feature>
<organism evidence="8 9">
    <name type="scientific">Pleionea litopenaei</name>
    <dbReference type="NCBI Taxonomy" id="3070815"/>
    <lineage>
        <taxon>Bacteria</taxon>
        <taxon>Pseudomonadati</taxon>
        <taxon>Pseudomonadota</taxon>
        <taxon>Gammaproteobacteria</taxon>
        <taxon>Oceanospirillales</taxon>
        <taxon>Pleioneaceae</taxon>
        <taxon>Pleionea</taxon>
    </lineage>
</organism>
<dbReference type="PANTHER" id="PTHR30435">
    <property type="entry name" value="FLAGELLAR PROTEIN"/>
    <property type="match status" value="1"/>
</dbReference>
<evidence type="ECO:0000313" key="8">
    <source>
        <dbReference type="EMBL" id="WMS87640.1"/>
    </source>
</evidence>
<dbReference type="InterPro" id="IPR019776">
    <property type="entry name" value="Flagellar_basal_body_rod_CS"/>
</dbReference>
<keyword evidence="9" id="KW-1185">Reference proteome</keyword>
<dbReference type="EMBL" id="CP133548">
    <property type="protein sequence ID" value="WMS87640.1"/>
    <property type="molecule type" value="Genomic_DNA"/>
</dbReference>
<dbReference type="KEGG" id="plei:Q9312_01645"/>
<dbReference type="Proteomes" id="UP001239782">
    <property type="component" value="Chromosome"/>
</dbReference>
<dbReference type="GO" id="GO:0030694">
    <property type="term" value="C:bacterial-type flagellum basal body, rod"/>
    <property type="evidence" value="ECO:0007669"/>
    <property type="project" value="InterPro"/>
</dbReference>
<accession>A0AA51X806</accession>
<dbReference type="NCBIfam" id="TIGR01396">
    <property type="entry name" value="FlgB"/>
    <property type="match status" value="1"/>
</dbReference>
<keyword evidence="8" id="KW-0282">Flagellum</keyword>
<evidence type="ECO:0000259" key="7">
    <source>
        <dbReference type="Pfam" id="PF00460"/>
    </source>
</evidence>
<evidence type="ECO:0000313" key="9">
    <source>
        <dbReference type="Proteomes" id="UP001239782"/>
    </source>
</evidence>
<dbReference type="GO" id="GO:0071978">
    <property type="term" value="P:bacterial-type flagellum-dependent swarming motility"/>
    <property type="evidence" value="ECO:0007669"/>
    <property type="project" value="TreeGrafter"/>
</dbReference>
<comment type="function">
    <text evidence="5 6">Structural component of flagellum, the bacterial motility apparatus. Part of the rod structure of flagellar basal body.</text>
</comment>
<sequence>MAISFDKALGIHEHTLSLRAKRAEVIANNIANADTPGFKAQELDFQSALNNVMSQEGFKGLTKTHEKHFSSRTGELGPGAVKYLVPDQPDTGDGNTVDSQKEIAKYGRNALEYQTTLQFLSNKFKGISKALKGE</sequence>
<evidence type="ECO:0000256" key="2">
    <source>
        <dbReference type="ARBA" id="ARBA00009677"/>
    </source>
</evidence>
<keyword evidence="8" id="KW-0966">Cell projection</keyword>
<gene>
    <name evidence="8" type="primary">flgB</name>
    <name evidence="8" type="ORF">Q9312_01645</name>
</gene>
<evidence type="ECO:0000256" key="5">
    <source>
        <dbReference type="ARBA" id="ARBA00024934"/>
    </source>
</evidence>
<protein>
    <recommendedName>
        <fullName evidence="3 6">Flagellar basal body rod protein FlgB</fullName>
    </recommendedName>
</protein>
<proteinExistence type="inferred from homology"/>
<dbReference type="PANTHER" id="PTHR30435:SF12">
    <property type="entry name" value="FLAGELLAR BASAL BODY ROD PROTEIN FLGB"/>
    <property type="match status" value="1"/>
</dbReference>
<name>A0AA51X806_9GAMM</name>
<dbReference type="AlphaFoldDB" id="A0AA51X806"/>
<dbReference type="InterPro" id="IPR006300">
    <property type="entry name" value="FlgB"/>
</dbReference>
<comment type="subcellular location">
    <subcellularLocation>
        <location evidence="1 6">Bacterial flagellum basal body</location>
    </subcellularLocation>
</comment>
<evidence type="ECO:0000256" key="6">
    <source>
        <dbReference type="PIRNR" id="PIRNR002889"/>
    </source>
</evidence>
<dbReference type="Pfam" id="PF00460">
    <property type="entry name" value="Flg_bb_rod"/>
    <property type="match status" value="1"/>
</dbReference>
<evidence type="ECO:0000256" key="4">
    <source>
        <dbReference type="ARBA" id="ARBA00023143"/>
    </source>
</evidence>
<evidence type="ECO:0000256" key="3">
    <source>
        <dbReference type="ARBA" id="ARBA00014376"/>
    </source>
</evidence>
<dbReference type="PROSITE" id="PS00588">
    <property type="entry name" value="FLAGELLA_BB_ROD"/>
    <property type="match status" value="1"/>
</dbReference>
<dbReference type="RefSeq" id="WP_309202782.1">
    <property type="nucleotide sequence ID" value="NZ_CP133548.1"/>
</dbReference>
<reference evidence="8 9" key="1">
    <citation type="submission" date="2023-08" db="EMBL/GenBank/DDBJ databases">
        <title>Pleionea litopenaei sp. nov., isolated from stomach of juvenile Litopenaeus vannamei.</title>
        <authorList>
            <person name="Rho A.M."/>
            <person name="Hwang C.Y."/>
        </authorList>
    </citation>
    <scope>NUCLEOTIDE SEQUENCE [LARGE SCALE GENOMIC DNA]</scope>
    <source>
        <strain evidence="8 9">HL-JVS1</strain>
    </source>
</reference>
<keyword evidence="8" id="KW-0969">Cilium</keyword>
<dbReference type="PIRSF" id="PIRSF002889">
    <property type="entry name" value="Rod_FlgB"/>
    <property type="match status" value="1"/>
</dbReference>